<evidence type="ECO:0000256" key="1">
    <source>
        <dbReference type="SAM" id="SignalP"/>
    </source>
</evidence>
<keyword evidence="1" id="KW-0732">Signal</keyword>
<protein>
    <submittedName>
        <fullName evidence="3">Transmembrane protein</fullName>
    </submittedName>
</protein>
<sequence>MCASASSKLLILSLLVLFGFIGAAVVSATTSDHEVPSTFARGPAVTEAPVNTEEEAVKSWGQRVMNIFHT</sequence>
<reference evidence="2" key="1">
    <citation type="journal article" date="2013" name="Genetics">
        <title>The draft genome and transcriptome of Panagrellus redivivus are shaped by the harsh demands of a free-living lifestyle.</title>
        <authorList>
            <person name="Srinivasan J."/>
            <person name="Dillman A.R."/>
            <person name="Macchietto M.G."/>
            <person name="Heikkinen L."/>
            <person name="Lakso M."/>
            <person name="Fracchia K.M."/>
            <person name="Antoshechkin I."/>
            <person name="Mortazavi A."/>
            <person name="Wong G."/>
            <person name="Sternberg P.W."/>
        </authorList>
    </citation>
    <scope>NUCLEOTIDE SEQUENCE [LARGE SCALE GENOMIC DNA]</scope>
    <source>
        <strain evidence="2">MT8872</strain>
    </source>
</reference>
<name>A0A7E4W6P7_PANRE</name>
<organism evidence="2 3">
    <name type="scientific">Panagrellus redivivus</name>
    <name type="common">Microworm</name>
    <dbReference type="NCBI Taxonomy" id="6233"/>
    <lineage>
        <taxon>Eukaryota</taxon>
        <taxon>Metazoa</taxon>
        <taxon>Ecdysozoa</taxon>
        <taxon>Nematoda</taxon>
        <taxon>Chromadorea</taxon>
        <taxon>Rhabditida</taxon>
        <taxon>Tylenchina</taxon>
        <taxon>Panagrolaimomorpha</taxon>
        <taxon>Panagrolaimoidea</taxon>
        <taxon>Panagrolaimidae</taxon>
        <taxon>Panagrellus</taxon>
    </lineage>
</organism>
<keyword evidence="2" id="KW-1185">Reference proteome</keyword>
<dbReference type="AlphaFoldDB" id="A0A7E4W6P7"/>
<dbReference type="Proteomes" id="UP000492821">
    <property type="component" value="Unassembled WGS sequence"/>
</dbReference>
<proteinExistence type="predicted"/>
<evidence type="ECO:0000313" key="3">
    <source>
        <dbReference type="WBParaSite" id="Pan_g6742.t1"/>
    </source>
</evidence>
<accession>A0A7E4W6P7</accession>
<reference evidence="3" key="2">
    <citation type="submission" date="2020-10" db="UniProtKB">
        <authorList>
            <consortium name="WormBaseParasite"/>
        </authorList>
    </citation>
    <scope>IDENTIFICATION</scope>
</reference>
<feature type="signal peptide" evidence="1">
    <location>
        <begin position="1"/>
        <end position="23"/>
    </location>
</feature>
<feature type="chain" id="PRO_5029000431" evidence="1">
    <location>
        <begin position="24"/>
        <end position="70"/>
    </location>
</feature>
<dbReference type="WBParaSite" id="Pan_g6742.t1">
    <property type="protein sequence ID" value="Pan_g6742.t1"/>
    <property type="gene ID" value="Pan_g6742"/>
</dbReference>
<evidence type="ECO:0000313" key="2">
    <source>
        <dbReference type="Proteomes" id="UP000492821"/>
    </source>
</evidence>